<sequence length="257" mass="29245">MITLCHLRDAIITVLSYLVGASRFFNKYVCTNLSQSIMQCYLGQIMHIGDLKRAVEDVILRPDDNPISDMERRSTIAALDLCQVREAQRVLPHTSNSRQRSREQTCPMLTSSLCSGEVFSSTESTCSTSLTASTGVYHHQQVPTNQPPPLSMSTSLDTMVLRQTLSNRPSLGTSRRSSRVLPHYGQSKRKRSNSVSSCMNKKYSRYYFCNSKFVVKRKIDSLLFKINVSQQDMQMSYLGTKDSERFEKGLVNEMRKR</sequence>
<dbReference type="WBParaSite" id="TCLT_0000537001-mRNA-1">
    <property type="protein sequence ID" value="TCLT_0000537001-mRNA-1"/>
    <property type="gene ID" value="TCLT_0000537001"/>
</dbReference>
<evidence type="ECO:0000313" key="4">
    <source>
        <dbReference type="WBParaSite" id="TCLT_0000537001-mRNA-1"/>
    </source>
</evidence>
<protein>
    <submittedName>
        <fullName evidence="4">RB_B domain-containing protein</fullName>
    </submittedName>
</protein>
<feature type="region of interest" description="Disordered" evidence="1">
    <location>
        <begin position="165"/>
        <end position="196"/>
    </location>
</feature>
<accession>A0A0N5CY63</accession>
<reference evidence="4" key="1">
    <citation type="submission" date="2017-02" db="UniProtKB">
        <authorList>
            <consortium name="WormBaseParasite"/>
        </authorList>
    </citation>
    <scope>IDENTIFICATION</scope>
</reference>
<reference evidence="2 3" key="2">
    <citation type="submission" date="2018-11" db="EMBL/GenBank/DDBJ databases">
        <authorList>
            <consortium name="Pathogen Informatics"/>
        </authorList>
    </citation>
    <scope>NUCLEOTIDE SEQUENCE [LARGE SCALE GENOMIC DNA]</scope>
</reference>
<evidence type="ECO:0000313" key="2">
    <source>
        <dbReference type="EMBL" id="VDN02592.1"/>
    </source>
</evidence>
<dbReference type="Proteomes" id="UP000276776">
    <property type="component" value="Unassembled WGS sequence"/>
</dbReference>
<name>A0A0N5CY63_THECL</name>
<proteinExistence type="predicted"/>
<evidence type="ECO:0000313" key="3">
    <source>
        <dbReference type="Proteomes" id="UP000276776"/>
    </source>
</evidence>
<gene>
    <name evidence="2" type="ORF">TCLT_LOCUS5359</name>
</gene>
<evidence type="ECO:0000256" key="1">
    <source>
        <dbReference type="SAM" id="MobiDB-lite"/>
    </source>
</evidence>
<dbReference type="OrthoDB" id="5874823at2759"/>
<dbReference type="EMBL" id="UYYF01004335">
    <property type="protein sequence ID" value="VDN02592.1"/>
    <property type="molecule type" value="Genomic_DNA"/>
</dbReference>
<feature type="compositionally biased region" description="Polar residues" evidence="1">
    <location>
        <begin position="165"/>
        <end position="175"/>
    </location>
</feature>
<keyword evidence="3" id="KW-1185">Reference proteome</keyword>
<organism evidence="4">
    <name type="scientific">Thelazia callipaeda</name>
    <name type="common">Oriental eyeworm</name>
    <name type="synonym">Parasitic nematode</name>
    <dbReference type="NCBI Taxonomy" id="103827"/>
    <lineage>
        <taxon>Eukaryota</taxon>
        <taxon>Metazoa</taxon>
        <taxon>Ecdysozoa</taxon>
        <taxon>Nematoda</taxon>
        <taxon>Chromadorea</taxon>
        <taxon>Rhabditida</taxon>
        <taxon>Spirurina</taxon>
        <taxon>Spiruromorpha</taxon>
        <taxon>Thelazioidea</taxon>
        <taxon>Thelaziidae</taxon>
        <taxon>Thelazia</taxon>
    </lineage>
</organism>
<dbReference type="AlphaFoldDB" id="A0A0N5CY63"/>